<reference evidence="2 3" key="1">
    <citation type="journal article" date="2019" name="Appl. Microbiol. Biotechnol.">
        <title>Genome sequence of Isaria javanica and comparative genome analysis insights into family S53 peptidase evolution in fungal entomopathogens.</title>
        <authorList>
            <person name="Lin R."/>
            <person name="Zhang X."/>
            <person name="Xin B."/>
            <person name="Zou M."/>
            <person name="Gao Y."/>
            <person name="Qin F."/>
            <person name="Hu Q."/>
            <person name="Xie B."/>
            <person name="Cheng X."/>
        </authorList>
    </citation>
    <scope>NUCLEOTIDE SEQUENCE [LARGE SCALE GENOMIC DNA]</scope>
    <source>
        <strain evidence="2 3">IJ1G</strain>
    </source>
</reference>
<feature type="domain" description="SRR1-like" evidence="1">
    <location>
        <begin position="43"/>
        <end position="200"/>
    </location>
</feature>
<sequence>MDPWPTARSYDAALARFSRERTAWKASEHYRQFMSALSSIAMPPGITNIVAFACSSMDWAKEERLASDAQHALLLALRDFLLSEKYSEMACFAQDPNYTDTDRKILRSLDVGVLDDPRAFLQVDDGSVVVSIAPNIPVRQIITDIARPAILLWDRVCEENWHEALLADAVSPRVAAMIRDDYIEVPIPEDREYFNNMALYIRKPKQAASISLGT</sequence>
<dbReference type="EMBL" id="SPUK01000005">
    <property type="protein sequence ID" value="TQV97340.1"/>
    <property type="molecule type" value="Genomic_DNA"/>
</dbReference>
<dbReference type="PANTHER" id="PTHR42080:SF3">
    <property type="entry name" value="SRR1-LIKE DOMAIN-CONTAINING PROTEIN"/>
    <property type="match status" value="1"/>
</dbReference>
<dbReference type="Pfam" id="PF07985">
    <property type="entry name" value="SRR1"/>
    <property type="match status" value="1"/>
</dbReference>
<evidence type="ECO:0000313" key="2">
    <source>
        <dbReference type="EMBL" id="TQV97340.1"/>
    </source>
</evidence>
<accession>A0A545V6J4</accession>
<dbReference type="InterPro" id="IPR012942">
    <property type="entry name" value="SRR1-like"/>
</dbReference>
<dbReference type="AlphaFoldDB" id="A0A545V6J4"/>
<dbReference type="Proteomes" id="UP000315783">
    <property type="component" value="Unassembled WGS sequence"/>
</dbReference>
<organism evidence="2 3">
    <name type="scientific">Cordyceps javanica</name>
    <dbReference type="NCBI Taxonomy" id="43265"/>
    <lineage>
        <taxon>Eukaryota</taxon>
        <taxon>Fungi</taxon>
        <taxon>Dikarya</taxon>
        <taxon>Ascomycota</taxon>
        <taxon>Pezizomycotina</taxon>
        <taxon>Sordariomycetes</taxon>
        <taxon>Hypocreomycetidae</taxon>
        <taxon>Hypocreales</taxon>
        <taxon>Cordycipitaceae</taxon>
        <taxon>Cordyceps</taxon>
    </lineage>
</organism>
<comment type="caution">
    <text evidence="2">The sequence shown here is derived from an EMBL/GenBank/DDBJ whole genome shotgun (WGS) entry which is preliminary data.</text>
</comment>
<evidence type="ECO:0000313" key="3">
    <source>
        <dbReference type="Proteomes" id="UP000315783"/>
    </source>
</evidence>
<name>A0A545V6J4_9HYPO</name>
<dbReference type="PANTHER" id="PTHR42080">
    <property type="entry name" value="SRR1 DOMAIN-CONTAINING PROTEIN"/>
    <property type="match status" value="1"/>
</dbReference>
<gene>
    <name evidence="2" type="ORF">IF1G_04580</name>
</gene>
<protein>
    <recommendedName>
        <fullName evidence="1">SRR1-like domain-containing protein</fullName>
    </recommendedName>
</protein>
<evidence type="ECO:0000259" key="1">
    <source>
        <dbReference type="Pfam" id="PF07985"/>
    </source>
</evidence>
<keyword evidence="3" id="KW-1185">Reference proteome</keyword>
<proteinExistence type="predicted"/>